<dbReference type="RefSeq" id="WP_215622905.1">
    <property type="nucleotide sequence ID" value="NZ_CP076134.1"/>
</dbReference>
<dbReference type="GO" id="GO:0008233">
    <property type="term" value="F:peptidase activity"/>
    <property type="evidence" value="ECO:0007669"/>
    <property type="project" value="UniProtKB-KW"/>
</dbReference>
<dbReference type="GO" id="GO:0006508">
    <property type="term" value="P:proteolysis"/>
    <property type="evidence" value="ECO:0007669"/>
    <property type="project" value="UniProtKB-KW"/>
</dbReference>
<feature type="signal peptide" evidence="1">
    <location>
        <begin position="1"/>
        <end position="20"/>
    </location>
</feature>
<organism evidence="2 3">
    <name type="scientific">Bradyrhizobium sediminis</name>
    <dbReference type="NCBI Taxonomy" id="2840469"/>
    <lineage>
        <taxon>Bacteria</taxon>
        <taxon>Pseudomonadati</taxon>
        <taxon>Pseudomonadota</taxon>
        <taxon>Alphaproteobacteria</taxon>
        <taxon>Hyphomicrobiales</taxon>
        <taxon>Nitrobacteraceae</taxon>
        <taxon>Bradyrhizobium</taxon>
    </lineage>
</organism>
<evidence type="ECO:0000313" key="3">
    <source>
        <dbReference type="Proteomes" id="UP000680839"/>
    </source>
</evidence>
<dbReference type="InterPro" id="IPR009003">
    <property type="entry name" value="Peptidase_S1_PA"/>
</dbReference>
<dbReference type="Pfam" id="PF13365">
    <property type="entry name" value="Trypsin_2"/>
    <property type="match status" value="1"/>
</dbReference>
<dbReference type="AlphaFoldDB" id="A0A975NFP2"/>
<keyword evidence="1" id="KW-0732">Signal</keyword>
<evidence type="ECO:0000313" key="2">
    <source>
        <dbReference type="EMBL" id="QWG14273.1"/>
    </source>
</evidence>
<dbReference type="EMBL" id="CP076134">
    <property type="protein sequence ID" value="QWG14273.1"/>
    <property type="molecule type" value="Genomic_DNA"/>
</dbReference>
<dbReference type="Proteomes" id="UP000680839">
    <property type="component" value="Chromosome"/>
</dbReference>
<accession>A0A975NFP2</accession>
<keyword evidence="2" id="KW-0378">Hydrolase</keyword>
<proteinExistence type="predicted"/>
<feature type="chain" id="PRO_5037306955" evidence="1">
    <location>
        <begin position="21"/>
        <end position="327"/>
    </location>
</feature>
<gene>
    <name evidence="2" type="ORF">KMZ29_06200</name>
</gene>
<reference evidence="2" key="1">
    <citation type="submission" date="2021-06" db="EMBL/GenBank/DDBJ databases">
        <title>Bradyrhizobium sp. S2-20-1 Genome sequencing.</title>
        <authorList>
            <person name="Jin L."/>
        </authorList>
    </citation>
    <scope>NUCLEOTIDE SEQUENCE</scope>
    <source>
        <strain evidence="2">S2-20-1</strain>
    </source>
</reference>
<dbReference type="SUPFAM" id="SSF50494">
    <property type="entry name" value="Trypsin-like serine proteases"/>
    <property type="match status" value="1"/>
</dbReference>
<keyword evidence="2" id="KW-0645">Protease</keyword>
<sequence>MKWLLSVVFAAAGMWVPASAAPLPPDVTKVVSFIFHADDTGNVARDDSKKPIPMGTGFFIGIKLEDPTKSGIYFVTAKHVLKDEQGRYRKRVYVRVNSKEGDPNLAPLDVLPGASNVYTHSDATVDLAVVPVALDERILDFRFIGEELLTTKQSLKELKIGEGSDVFFVGLFTSFYGQRKNFPIARFGRVAMISDEKIPWRDGPSQPIQEADLYLLETQSYGGNSGSPVFFYLGPDRIPGQLFTGADIKLAGVMRGTFLNGSPIQFRQSPTAVIPFSTQNIGIAAVTPAHLLHDILYSEPLVKMRAAIGGDKKPQEPASIKPTEPAQ</sequence>
<evidence type="ECO:0000256" key="1">
    <source>
        <dbReference type="SAM" id="SignalP"/>
    </source>
</evidence>
<protein>
    <submittedName>
        <fullName evidence="2">Serine protease</fullName>
    </submittedName>
</protein>
<name>A0A975NFP2_9BRAD</name>